<sequence>MTKWGSGMINIRKFSLIDFIKISNVSDNYIADYFNNLVGKKSMLEKLMAVENILLLLEEKEIKGFIKLENYYDDIYILKDVYINNLLKKNIDKIKILKILSASKIIYEESLQDNFFYELSVLGFRSVNKTIFMSINLNNFNLDIDSSYDKSIKLFIKGKDEKIRCILQNQIFNEEGRIPLSVDDIFWDEKQVYYLEDMNYFIFDKEIPVGYGQIIFNDNKYILCNFGILKEYRNKGLGKRLLTSLLKIAKAKNMETIYIKVLDKNVHAISLYKSIGFTVESIIENFELK</sequence>
<protein>
    <submittedName>
        <fullName evidence="4">Acetyltransferase (GNAT) family protein</fullName>
    </submittedName>
</protein>
<dbReference type="Pfam" id="PF00583">
    <property type="entry name" value="Acetyltransf_1"/>
    <property type="match status" value="1"/>
</dbReference>
<dbReference type="Proteomes" id="UP000184310">
    <property type="component" value="Unassembled WGS sequence"/>
</dbReference>
<name>A0A1M6FJL2_9CLOT</name>
<dbReference type="SUPFAM" id="SSF55729">
    <property type="entry name" value="Acyl-CoA N-acyltransferases (Nat)"/>
    <property type="match status" value="1"/>
</dbReference>
<organism evidence="4 5">
    <name type="scientific">Clostridium cavendishii DSM 21758</name>
    <dbReference type="NCBI Taxonomy" id="1121302"/>
    <lineage>
        <taxon>Bacteria</taxon>
        <taxon>Bacillati</taxon>
        <taxon>Bacillota</taxon>
        <taxon>Clostridia</taxon>
        <taxon>Eubacteriales</taxon>
        <taxon>Clostridiaceae</taxon>
        <taxon>Clostridium</taxon>
    </lineage>
</organism>
<keyword evidence="2" id="KW-0012">Acyltransferase</keyword>
<proteinExistence type="predicted"/>
<dbReference type="InterPro" id="IPR000182">
    <property type="entry name" value="GNAT_dom"/>
</dbReference>
<gene>
    <name evidence="4" type="ORF">SAMN02745163_01156</name>
</gene>
<evidence type="ECO:0000259" key="3">
    <source>
        <dbReference type="PROSITE" id="PS51186"/>
    </source>
</evidence>
<dbReference type="InterPro" id="IPR016181">
    <property type="entry name" value="Acyl_CoA_acyltransferase"/>
</dbReference>
<dbReference type="Gene3D" id="3.40.630.30">
    <property type="match status" value="1"/>
</dbReference>
<dbReference type="STRING" id="1121302.SAMN02745163_01156"/>
<evidence type="ECO:0000313" key="4">
    <source>
        <dbReference type="EMBL" id="SHI97874.1"/>
    </source>
</evidence>
<keyword evidence="1 4" id="KW-0808">Transferase</keyword>
<dbReference type="EMBL" id="FQZB01000005">
    <property type="protein sequence ID" value="SHI97874.1"/>
    <property type="molecule type" value="Genomic_DNA"/>
</dbReference>
<evidence type="ECO:0000256" key="1">
    <source>
        <dbReference type="ARBA" id="ARBA00022679"/>
    </source>
</evidence>
<dbReference type="PROSITE" id="PS51186">
    <property type="entry name" value="GNAT"/>
    <property type="match status" value="1"/>
</dbReference>
<dbReference type="AlphaFoldDB" id="A0A1M6FJL2"/>
<evidence type="ECO:0000313" key="5">
    <source>
        <dbReference type="Proteomes" id="UP000184310"/>
    </source>
</evidence>
<dbReference type="GO" id="GO:0016747">
    <property type="term" value="F:acyltransferase activity, transferring groups other than amino-acyl groups"/>
    <property type="evidence" value="ECO:0007669"/>
    <property type="project" value="InterPro"/>
</dbReference>
<dbReference type="CDD" id="cd04301">
    <property type="entry name" value="NAT_SF"/>
    <property type="match status" value="1"/>
</dbReference>
<accession>A0A1M6FJL2</accession>
<evidence type="ECO:0000256" key="2">
    <source>
        <dbReference type="ARBA" id="ARBA00023315"/>
    </source>
</evidence>
<reference evidence="4 5" key="1">
    <citation type="submission" date="2016-11" db="EMBL/GenBank/DDBJ databases">
        <authorList>
            <person name="Jaros S."/>
            <person name="Januszkiewicz K."/>
            <person name="Wedrychowicz H."/>
        </authorList>
    </citation>
    <scope>NUCLEOTIDE SEQUENCE [LARGE SCALE GENOMIC DNA]</scope>
    <source>
        <strain evidence="4 5">DSM 21758</strain>
    </source>
</reference>
<feature type="domain" description="N-acetyltransferase" evidence="3">
    <location>
        <begin position="135"/>
        <end position="289"/>
    </location>
</feature>
<dbReference type="PANTHER" id="PTHR43420">
    <property type="entry name" value="ACETYLTRANSFERASE"/>
    <property type="match status" value="1"/>
</dbReference>
<dbReference type="InterPro" id="IPR050680">
    <property type="entry name" value="YpeA/RimI_acetyltransf"/>
</dbReference>
<keyword evidence="5" id="KW-1185">Reference proteome</keyword>